<comment type="cofactor">
    <cofactor evidence="2">
        <name>FAD</name>
        <dbReference type="ChEBI" id="CHEBI:57692"/>
    </cofactor>
</comment>
<sequence length="96" mass="11112">MKVVLFVPDALLSMAPVRLDITEESVYLVKNIVDREMTESDGFESYLFKVGSYNSSVGPEFQLPYDQDVMALLIISTPNMFDVSFRRWFNMKLFEV</sequence>
<evidence type="ECO:0000256" key="5">
    <source>
        <dbReference type="ARBA" id="ARBA00022490"/>
    </source>
</evidence>
<comment type="subcellular location">
    <subcellularLocation>
        <location evidence="3">Cytoplasm</location>
    </subcellularLocation>
</comment>
<dbReference type="GO" id="GO:0009235">
    <property type="term" value="P:cobalamin metabolic process"/>
    <property type="evidence" value="ECO:0007669"/>
    <property type="project" value="TreeGrafter"/>
</dbReference>
<keyword evidence="6" id="KW-0285">Flavoprotein</keyword>
<evidence type="ECO:0000256" key="6">
    <source>
        <dbReference type="ARBA" id="ARBA00022630"/>
    </source>
</evidence>
<dbReference type="Pfam" id="PF16690">
    <property type="entry name" value="MMACHC"/>
    <property type="match status" value="1"/>
</dbReference>
<keyword evidence="8" id="KW-0274">FAD</keyword>
<dbReference type="PANTHER" id="PTHR31457">
    <property type="entry name" value="METHYLMALONIC ACIDURIA AND HOMOCYSTINURIA TYPE C PROTEIN"/>
    <property type="match status" value="1"/>
</dbReference>
<evidence type="ECO:0000256" key="10">
    <source>
        <dbReference type="ARBA" id="ARBA00023002"/>
    </source>
</evidence>
<comment type="similarity">
    <text evidence="4">Belongs to the MMACHC family.</text>
</comment>
<evidence type="ECO:0000313" key="12">
    <source>
        <dbReference type="Proteomes" id="UP000095283"/>
    </source>
</evidence>
<dbReference type="AlphaFoldDB" id="A0A1I7XPL1"/>
<evidence type="ECO:0000256" key="8">
    <source>
        <dbReference type="ARBA" id="ARBA00022827"/>
    </source>
</evidence>
<evidence type="ECO:0000256" key="7">
    <source>
        <dbReference type="ARBA" id="ARBA00022643"/>
    </source>
</evidence>
<evidence type="ECO:0000256" key="1">
    <source>
        <dbReference type="ARBA" id="ARBA00001917"/>
    </source>
</evidence>
<keyword evidence="9" id="KW-0521">NADP</keyword>
<keyword evidence="5" id="KW-0963">Cytoplasm</keyword>
<evidence type="ECO:0000256" key="11">
    <source>
        <dbReference type="ARBA" id="ARBA00031313"/>
    </source>
</evidence>
<name>A0A1I7XPL1_HETBA</name>
<dbReference type="GO" id="GO:0071949">
    <property type="term" value="F:FAD binding"/>
    <property type="evidence" value="ECO:0007669"/>
    <property type="project" value="TreeGrafter"/>
</dbReference>
<accession>A0A1I7XPL1</accession>
<dbReference type="WBParaSite" id="Hba_19717">
    <property type="protein sequence ID" value="Hba_19717"/>
    <property type="gene ID" value="Hba_19717"/>
</dbReference>
<comment type="cofactor">
    <cofactor evidence="1">
        <name>FMN</name>
        <dbReference type="ChEBI" id="CHEBI:58210"/>
    </cofactor>
</comment>
<dbReference type="PANTHER" id="PTHR31457:SF2">
    <property type="entry name" value="CYANOCOBALAMIN REDUCTASE _ ALKYLCOBALAMIN DEALKYLASE"/>
    <property type="match status" value="1"/>
</dbReference>
<dbReference type="Proteomes" id="UP000095283">
    <property type="component" value="Unplaced"/>
</dbReference>
<evidence type="ECO:0000256" key="9">
    <source>
        <dbReference type="ARBA" id="ARBA00022857"/>
    </source>
</evidence>
<evidence type="ECO:0000256" key="2">
    <source>
        <dbReference type="ARBA" id="ARBA00001974"/>
    </source>
</evidence>
<keyword evidence="10" id="KW-0560">Oxidoreductase</keyword>
<organism evidence="12 13">
    <name type="scientific">Heterorhabditis bacteriophora</name>
    <name type="common">Entomopathogenic nematode worm</name>
    <dbReference type="NCBI Taxonomy" id="37862"/>
    <lineage>
        <taxon>Eukaryota</taxon>
        <taxon>Metazoa</taxon>
        <taxon>Ecdysozoa</taxon>
        <taxon>Nematoda</taxon>
        <taxon>Chromadorea</taxon>
        <taxon>Rhabditida</taxon>
        <taxon>Rhabditina</taxon>
        <taxon>Rhabditomorpha</taxon>
        <taxon>Strongyloidea</taxon>
        <taxon>Heterorhabditidae</taxon>
        <taxon>Heterorhabditis</taxon>
    </lineage>
</organism>
<dbReference type="GO" id="GO:0033787">
    <property type="term" value="F:cyanocobalamin reductase (cyanide-eliminating) (NADP+) activity"/>
    <property type="evidence" value="ECO:0007669"/>
    <property type="project" value="TreeGrafter"/>
</dbReference>
<evidence type="ECO:0000256" key="4">
    <source>
        <dbReference type="ARBA" id="ARBA00007762"/>
    </source>
</evidence>
<evidence type="ECO:0000313" key="13">
    <source>
        <dbReference type="WBParaSite" id="Hba_19717"/>
    </source>
</evidence>
<evidence type="ECO:0000256" key="3">
    <source>
        <dbReference type="ARBA" id="ARBA00004496"/>
    </source>
</evidence>
<dbReference type="GO" id="GO:0032451">
    <property type="term" value="F:demethylase activity"/>
    <property type="evidence" value="ECO:0007669"/>
    <property type="project" value="TreeGrafter"/>
</dbReference>
<proteinExistence type="inferred from homology"/>
<dbReference type="GO" id="GO:0005737">
    <property type="term" value="C:cytoplasm"/>
    <property type="evidence" value="ECO:0007669"/>
    <property type="project" value="UniProtKB-SubCell"/>
</dbReference>
<keyword evidence="7" id="KW-0288">FMN</keyword>
<protein>
    <recommendedName>
        <fullName evidence="11">Cyanocobalamin reductase (cyanide-eliminating)</fullName>
    </recommendedName>
</protein>
<keyword evidence="12" id="KW-1185">Reference proteome</keyword>
<dbReference type="InterPro" id="IPR032037">
    <property type="entry name" value="MMACHC"/>
</dbReference>
<reference evidence="13" key="1">
    <citation type="submission" date="2016-11" db="UniProtKB">
        <authorList>
            <consortium name="WormBaseParasite"/>
        </authorList>
    </citation>
    <scope>IDENTIFICATION</scope>
</reference>